<dbReference type="InterPro" id="IPR007695">
    <property type="entry name" value="DNA_mismatch_repair_MutS-lik_N"/>
</dbReference>
<dbReference type="GO" id="GO:0003684">
    <property type="term" value="F:damaged DNA binding"/>
    <property type="evidence" value="ECO:0007669"/>
    <property type="project" value="UniProtKB-UniRule"/>
</dbReference>
<name>A0A229FSX5_9BURK</name>
<dbReference type="InterPro" id="IPR005748">
    <property type="entry name" value="DNA_mismatch_repair_MutS"/>
</dbReference>
<evidence type="ECO:0000256" key="6">
    <source>
        <dbReference type="ARBA" id="ARBA00023125"/>
    </source>
</evidence>
<dbReference type="RefSeq" id="WP_089515994.1">
    <property type="nucleotide sequence ID" value="NZ_NJGG01000002.1"/>
</dbReference>
<protein>
    <recommendedName>
        <fullName evidence="2 9">DNA mismatch repair protein MutS</fullName>
    </recommendedName>
</protein>
<evidence type="ECO:0000256" key="5">
    <source>
        <dbReference type="ARBA" id="ARBA00022840"/>
    </source>
</evidence>
<dbReference type="Pfam" id="PF01624">
    <property type="entry name" value="MutS_I"/>
    <property type="match status" value="1"/>
</dbReference>
<reference evidence="13 14" key="1">
    <citation type="submission" date="2017-06" db="EMBL/GenBank/DDBJ databases">
        <title>Reclassification of a Polynucleobacter cosmopolitanus strain isolated from tropical Lake Victoria as Polynucleobacter victoriensis comb. nov.</title>
        <authorList>
            <person name="Hahn M.W."/>
        </authorList>
    </citation>
    <scope>NUCLEOTIDE SEQUENCE [LARGE SCALE GENOMIC DNA]</scope>
    <source>
        <strain evidence="13 14">MWH-MoIso2</strain>
    </source>
</reference>
<proteinExistence type="inferred from homology"/>
<dbReference type="AlphaFoldDB" id="A0A229FSX5"/>
<evidence type="ECO:0000256" key="3">
    <source>
        <dbReference type="ARBA" id="ARBA00022741"/>
    </source>
</evidence>
<evidence type="ECO:0000259" key="12">
    <source>
        <dbReference type="PROSITE" id="PS00486"/>
    </source>
</evidence>
<evidence type="ECO:0000256" key="4">
    <source>
        <dbReference type="ARBA" id="ARBA00022763"/>
    </source>
</evidence>
<dbReference type="Proteomes" id="UP000215188">
    <property type="component" value="Unassembled WGS sequence"/>
</dbReference>
<dbReference type="InterPro" id="IPR036678">
    <property type="entry name" value="MutS_con_dom_sf"/>
</dbReference>
<dbReference type="PANTHER" id="PTHR11361">
    <property type="entry name" value="DNA MISMATCH REPAIR PROTEIN MUTS FAMILY MEMBER"/>
    <property type="match status" value="1"/>
</dbReference>
<dbReference type="InterPro" id="IPR000432">
    <property type="entry name" value="DNA_mismatch_repair_MutS_C"/>
</dbReference>
<dbReference type="InterPro" id="IPR007860">
    <property type="entry name" value="DNA_mmatch_repair_MutS_con_dom"/>
</dbReference>
<dbReference type="InterPro" id="IPR017261">
    <property type="entry name" value="DNA_mismatch_repair_MutS/MSH"/>
</dbReference>
<dbReference type="InterPro" id="IPR007861">
    <property type="entry name" value="DNA_mismatch_repair_MutS_clamp"/>
</dbReference>
<dbReference type="InterPro" id="IPR027417">
    <property type="entry name" value="P-loop_NTPase"/>
</dbReference>
<dbReference type="Pfam" id="PF05190">
    <property type="entry name" value="MutS_IV"/>
    <property type="match status" value="1"/>
</dbReference>
<dbReference type="Pfam" id="PF05192">
    <property type="entry name" value="MutS_III"/>
    <property type="match status" value="1"/>
</dbReference>
<evidence type="ECO:0000313" key="13">
    <source>
        <dbReference type="EMBL" id="OXL14983.1"/>
    </source>
</evidence>
<evidence type="ECO:0000256" key="9">
    <source>
        <dbReference type="HAMAP-Rule" id="MF_00096"/>
    </source>
</evidence>
<dbReference type="SUPFAM" id="SSF55271">
    <property type="entry name" value="DNA repair protein MutS, domain I"/>
    <property type="match status" value="1"/>
</dbReference>
<dbReference type="CDD" id="cd03284">
    <property type="entry name" value="ABC_MutS1"/>
    <property type="match status" value="1"/>
</dbReference>
<dbReference type="SUPFAM" id="SSF48334">
    <property type="entry name" value="DNA repair protein MutS, domain III"/>
    <property type="match status" value="1"/>
</dbReference>
<dbReference type="PANTHER" id="PTHR11361:SF34">
    <property type="entry name" value="DNA MISMATCH REPAIR PROTEIN MSH1, MITOCHONDRIAL"/>
    <property type="match status" value="1"/>
</dbReference>
<keyword evidence="14" id="KW-1185">Reference proteome</keyword>
<comment type="similarity">
    <text evidence="1 9 10">Belongs to the DNA mismatch repair MutS family.</text>
</comment>
<dbReference type="HAMAP" id="MF_00096">
    <property type="entry name" value="MutS"/>
    <property type="match status" value="1"/>
</dbReference>
<dbReference type="Gene3D" id="6.10.140.430">
    <property type="match status" value="1"/>
</dbReference>
<dbReference type="Gene3D" id="3.30.420.110">
    <property type="entry name" value="MutS, connector domain"/>
    <property type="match status" value="1"/>
</dbReference>
<dbReference type="NCBIfam" id="TIGR01070">
    <property type="entry name" value="mutS1"/>
    <property type="match status" value="1"/>
</dbReference>
<evidence type="ECO:0000256" key="10">
    <source>
        <dbReference type="RuleBase" id="RU003756"/>
    </source>
</evidence>
<dbReference type="SUPFAM" id="SSF53150">
    <property type="entry name" value="DNA repair protein MutS, domain II"/>
    <property type="match status" value="1"/>
</dbReference>
<dbReference type="NCBIfam" id="NF003810">
    <property type="entry name" value="PRK05399.1"/>
    <property type="match status" value="1"/>
</dbReference>
<dbReference type="InterPro" id="IPR016151">
    <property type="entry name" value="DNA_mismatch_repair_MutS_N"/>
</dbReference>
<dbReference type="GO" id="GO:0006298">
    <property type="term" value="P:mismatch repair"/>
    <property type="evidence" value="ECO:0007669"/>
    <property type="project" value="UniProtKB-UniRule"/>
</dbReference>
<dbReference type="GO" id="GO:0005524">
    <property type="term" value="F:ATP binding"/>
    <property type="evidence" value="ECO:0007669"/>
    <property type="project" value="UniProtKB-UniRule"/>
</dbReference>
<dbReference type="GO" id="GO:0005829">
    <property type="term" value="C:cytosol"/>
    <property type="evidence" value="ECO:0007669"/>
    <property type="project" value="TreeGrafter"/>
</dbReference>
<sequence>MNTQELATHTPAMQQFLRIKAEHPHSLVFFRMGDFYELFFEDAEKAARLLDITLTQRGQSSGRPIKMAGIPYHAAEQYLAKIVKAGESVAIAEQVGDPATSKGPVERRVMRVITPGTVTDSALMSDLEDAPLLAIVPSKKMWGLAWLTITSGQLRFTQCAPHELAHYIYRIRAAELLCPLGTESSIKEALQASSASEVHLSGHTIPDWVWSADEGQRRLLELFNMSSLQSLGIDDAEKFGPTLTAVAAVLAYGANTQGLGWQGKLPHILQCQLEEDQNYIGIDAATRRNLEITETLRGETEPTLLSLLDTCSSAMGSRLLRHTLHHPLRDQAVIAERHSAVATLIEHTFVLEELRQTLRSVADIERISTRLALGSARPRDLSSLRDTLANLPELAKTLDGLGQKSSLLASLAKTLASPPPVLALLQAAIAAEPSVVIREGGVIADDYSAELDELRRLSDDCGAFLLDLETRERERTGIANLRVEFNKVHGFFIEVTNGQTDKVPDDYRRRQTLKNAERYITPELKAFEDKALSAKERSFALEKQLYEELLVQLQTHVQACQSMGLALAQVDVLATLGERAQTLGWSRPEFSKDAGIAIEEGRHPVVEAQLAKRSESFSPNDVRFDQSRRMLLITGPNMGGKSTYMRQIALIVLLAYVGSYVPAKHARIGSIDQIFTRIGAADDLASGRSTFMVEMTEAAAILHRSTEHSLVLMDEIGRGTSTFDGLALAWAIAQHLLTKNRSWTLFATHYLELASLPSKYPQCANVHLSAVEKGQGIVFLHTVKEGHANQSYGLQVAQLAGVPQAVIKDARQHLRRLEEHANQESAQVDLFSQDFSGAGNAALENEETTEEIEKALAVLKQLNEIQPDNLSPKEALDLLYSLKRSS</sequence>
<dbReference type="InterPro" id="IPR045076">
    <property type="entry name" value="MutS"/>
</dbReference>
<dbReference type="FunFam" id="1.10.1420.10:FF:000001">
    <property type="entry name" value="DNA mismatch repair protein MutS"/>
    <property type="match status" value="1"/>
</dbReference>
<keyword evidence="6 9" id="KW-0238">DNA-binding</keyword>
<dbReference type="SMART" id="SM00533">
    <property type="entry name" value="MUTSd"/>
    <property type="match status" value="1"/>
</dbReference>
<accession>A0A229FSX5</accession>
<evidence type="ECO:0000313" key="14">
    <source>
        <dbReference type="Proteomes" id="UP000215188"/>
    </source>
</evidence>
<comment type="caution">
    <text evidence="13">The sequence shown here is derived from an EMBL/GenBank/DDBJ whole genome shotgun (WGS) entry which is preliminary data.</text>
</comment>
<dbReference type="OrthoDB" id="9802448at2"/>
<dbReference type="GO" id="GO:0030983">
    <property type="term" value="F:mismatched DNA binding"/>
    <property type="evidence" value="ECO:0007669"/>
    <property type="project" value="InterPro"/>
</dbReference>
<keyword evidence="5 9" id="KW-0067">ATP-binding</keyword>
<dbReference type="Gene3D" id="1.10.1420.10">
    <property type="match status" value="2"/>
</dbReference>
<dbReference type="GO" id="GO:0140664">
    <property type="term" value="F:ATP-dependent DNA damage sensor activity"/>
    <property type="evidence" value="ECO:0007669"/>
    <property type="project" value="InterPro"/>
</dbReference>
<dbReference type="Pfam" id="PF00488">
    <property type="entry name" value="MutS_V"/>
    <property type="match status" value="1"/>
</dbReference>
<keyword evidence="11" id="KW-0175">Coiled coil</keyword>
<dbReference type="SMART" id="SM00534">
    <property type="entry name" value="MUTSac"/>
    <property type="match status" value="1"/>
</dbReference>
<dbReference type="Gene3D" id="3.40.50.300">
    <property type="entry name" value="P-loop containing nucleotide triphosphate hydrolases"/>
    <property type="match status" value="1"/>
</dbReference>
<dbReference type="FunFam" id="3.40.1170.10:FF:000001">
    <property type="entry name" value="DNA mismatch repair protein MutS"/>
    <property type="match status" value="1"/>
</dbReference>
<evidence type="ECO:0000256" key="2">
    <source>
        <dbReference type="ARBA" id="ARBA00021982"/>
    </source>
</evidence>
<dbReference type="InterPro" id="IPR036187">
    <property type="entry name" value="DNA_mismatch_repair_MutS_sf"/>
</dbReference>
<dbReference type="Pfam" id="PF05188">
    <property type="entry name" value="MutS_II"/>
    <property type="match status" value="1"/>
</dbReference>
<feature type="binding site" evidence="9">
    <location>
        <begin position="635"/>
        <end position="642"/>
    </location>
    <ligand>
        <name>ATP</name>
        <dbReference type="ChEBI" id="CHEBI:30616"/>
    </ligand>
</feature>
<dbReference type="Gene3D" id="3.40.1170.10">
    <property type="entry name" value="DNA repair protein MutS, domain I"/>
    <property type="match status" value="1"/>
</dbReference>
<evidence type="ECO:0000256" key="11">
    <source>
        <dbReference type="SAM" id="Coils"/>
    </source>
</evidence>
<evidence type="ECO:0000256" key="7">
    <source>
        <dbReference type="ARBA" id="ARBA00023204"/>
    </source>
</evidence>
<keyword evidence="7 9" id="KW-0234">DNA repair</keyword>
<dbReference type="PIRSF" id="PIRSF037677">
    <property type="entry name" value="DNA_mis_repair_Msh6"/>
    <property type="match status" value="1"/>
</dbReference>
<organism evidence="13 14">
    <name type="scientific">Polynucleobacter cosmopolitanus</name>
    <dbReference type="NCBI Taxonomy" id="351345"/>
    <lineage>
        <taxon>Bacteria</taxon>
        <taxon>Pseudomonadati</taxon>
        <taxon>Pseudomonadota</taxon>
        <taxon>Betaproteobacteria</taxon>
        <taxon>Burkholderiales</taxon>
        <taxon>Burkholderiaceae</taxon>
        <taxon>Polynucleobacter</taxon>
    </lineage>
</organism>
<keyword evidence="4 9" id="KW-0227">DNA damage</keyword>
<feature type="domain" description="DNA mismatch repair proteins mutS family" evidence="12">
    <location>
        <begin position="709"/>
        <end position="725"/>
    </location>
</feature>
<feature type="coiled-coil region" evidence="11">
    <location>
        <begin position="807"/>
        <end position="865"/>
    </location>
</feature>
<dbReference type="FunFam" id="3.40.50.300:FF:000870">
    <property type="entry name" value="MutS protein homolog 4"/>
    <property type="match status" value="1"/>
</dbReference>
<evidence type="ECO:0000256" key="1">
    <source>
        <dbReference type="ARBA" id="ARBA00006271"/>
    </source>
</evidence>
<dbReference type="PROSITE" id="PS00486">
    <property type="entry name" value="DNA_MISMATCH_REPAIR_2"/>
    <property type="match status" value="1"/>
</dbReference>
<gene>
    <name evidence="9 13" type="primary">mutS</name>
    <name evidence="13" type="ORF">AOC33_06605</name>
</gene>
<dbReference type="EMBL" id="NJGG01000002">
    <property type="protein sequence ID" value="OXL14983.1"/>
    <property type="molecule type" value="Genomic_DNA"/>
</dbReference>
<evidence type="ECO:0000256" key="8">
    <source>
        <dbReference type="ARBA" id="ARBA00024647"/>
    </source>
</evidence>
<comment type="function">
    <text evidence="8 9">This protein is involved in the repair of mismatches in DNA. It is possible that it carries out the mismatch recognition step. This protein has a weak ATPase activity.</text>
</comment>
<keyword evidence="3 9" id="KW-0547">Nucleotide-binding</keyword>
<dbReference type="SUPFAM" id="SSF52540">
    <property type="entry name" value="P-loop containing nucleoside triphosphate hydrolases"/>
    <property type="match status" value="1"/>
</dbReference>
<dbReference type="InterPro" id="IPR007696">
    <property type="entry name" value="DNA_mismatch_repair_MutS_core"/>
</dbReference>